<dbReference type="Proteomes" id="UP001597560">
    <property type="component" value="Unassembled WGS sequence"/>
</dbReference>
<protein>
    <submittedName>
        <fullName evidence="1">Uncharacterized protein</fullName>
    </submittedName>
</protein>
<dbReference type="EMBL" id="JBHUPA010000039">
    <property type="protein sequence ID" value="MFD2965681.1"/>
    <property type="molecule type" value="Genomic_DNA"/>
</dbReference>
<gene>
    <name evidence="1" type="ORF">ACFS6J_28025</name>
</gene>
<organism evidence="1 2">
    <name type="scientific">Olivibacter jilunii</name>
    <dbReference type="NCBI Taxonomy" id="985016"/>
    <lineage>
        <taxon>Bacteria</taxon>
        <taxon>Pseudomonadati</taxon>
        <taxon>Bacteroidota</taxon>
        <taxon>Sphingobacteriia</taxon>
        <taxon>Sphingobacteriales</taxon>
        <taxon>Sphingobacteriaceae</taxon>
        <taxon>Olivibacter</taxon>
    </lineage>
</organism>
<reference evidence="2" key="1">
    <citation type="journal article" date="2019" name="Int. J. Syst. Evol. Microbiol.">
        <title>The Global Catalogue of Microorganisms (GCM) 10K type strain sequencing project: providing services to taxonomists for standard genome sequencing and annotation.</title>
        <authorList>
            <consortium name="The Broad Institute Genomics Platform"/>
            <consortium name="The Broad Institute Genome Sequencing Center for Infectious Disease"/>
            <person name="Wu L."/>
            <person name="Ma J."/>
        </authorList>
    </citation>
    <scope>NUCLEOTIDE SEQUENCE [LARGE SCALE GENOMIC DNA]</scope>
    <source>
        <strain evidence="2">KCTC 23098</strain>
    </source>
</reference>
<sequence length="155" mass="16129">MAVSWNEITDKPAVIAAGSNQAAARNAINAAPVGPSGGLYGGATTAARTDHTHAAINNVPSIIAGEITGTTIDMSVRQNYYATISNHTTYTLQNIIDNVEYTLLITNSDDIVRTVSLAGIPYSGNQDYGVPAGKDAIISIKKINGKTKAVIAVDI</sequence>
<comment type="caution">
    <text evidence="1">The sequence shown here is derived from an EMBL/GenBank/DDBJ whole genome shotgun (WGS) entry which is preliminary data.</text>
</comment>
<evidence type="ECO:0000313" key="1">
    <source>
        <dbReference type="EMBL" id="MFD2965681.1"/>
    </source>
</evidence>
<accession>A0ABW6BCB6</accession>
<evidence type="ECO:0000313" key="2">
    <source>
        <dbReference type="Proteomes" id="UP001597560"/>
    </source>
</evidence>
<proteinExistence type="predicted"/>
<keyword evidence="2" id="KW-1185">Reference proteome</keyword>
<name>A0ABW6BCB6_9SPHI</name>
<dbReference type="RefSeq" id="WP_377613591.1">
    <property type="nucleotide sequence ID" value="NZ_JBHUPA010000039.1"/>
</dbReference>